<dbReference type="Pfam" id="PF07715">
    <property type="entry name" value="Plug"/>
    <property type="match status" value="1"/>
</dbReference>
<comment type="similarity">
    <text evidence="7">Belongs to the TonB-dependent receptor family.</text>
</comment>
<evidence type="ECO:0000256" key="4">
    <source>
        <dbReference type="ARBA" id="ARBA00022692"/>
    </source>
</evidence>
<dbReference type="FunFam" id="2.170.130.10:FF:000008">
    <property type="entry name" value="SusC/RagA family TonB-linked outer membrane protein"/>
    <property type="match status" value="1"/>
</dbReference>
<keyword evidence="8" id="KW-0732">Signal</keyword>
<dbReference type="Pfam" id="PF13715">
    <property type="entry name" value="CarbopepD_reg_2"/>
    <property type="match status" value="1"/>
</dbReference>
<dbReference type="InterPro" id="IPR023997">
    <property type="entry name" value="TonB-dep_OMP_SusC/RagA_CS"/>
</dbReference>
<dbReference type="PROSITE" id="PS52016">
    <property type="entry name" value="TONB_DEPENDENT_REC_3"/>
    <property type="match status" value="1"/>
</dbReference>
<comment type="subcellular location">
    <subcellularLocation>
        <location evidence="1 7">Cell outer membrane</location>
        <topology evidence="1 7">Multi-pass membrane protein</topology>
    </subcellularLocation>
</comment>
<feature type="chain" id="PRO_5021914225" evidence="8">
    <location>
        <begin position="24"/>
        <end position="1028"/>
    </location>
</feature>
<dbReference type="Gene3D" id="2.170.130.10">
    <property type="entry name" value="TonB-dependent receptor, plug domain"/>
    <property type="match status" value="1"/>
</dbReference>
<proteinExistence type="inferred from homology"/>
<evidence type="ECO:0000256" key="1">
    <source>
        <dbReference type="ARBA" id="ARBA00004571"/>
    </source>
</evidence>
<dbReference type="InterPro" id="IPR012910">
    <property type="entry name" value="Plug_dom"/>
</dbReference>
<dbReference type="NCBIfam" id="TIGR04057">
    <property type="entry name" value="SusC_RagA_signa"/>
    <property type="match status" value="1"/>
</dbReference>
<evidence type="ECO:0000259" key="9">
    <source>
        <dbReference type="Pfam" id="PF07715"/>
    </source>
</evidence>
<feature type="domain" description="TonB-dependent receptor plug" evidence="9">
    <location>
        <begin position="118"/>
        <end position="241"/>
    </location>
</feature>
<dbReference type="SUPFAM" id="SSF56935">
    <property type="entry name" value="Porins"/>
    <property type="match status" value="1"/>
</dbReference>
<keyword evidence="4 7" id="KW-0812">Transmembrane</keyword>
<evidence type="ECO:0000313" key="10">
    <source>
        <dbReference type="EMBL" id="SMO89027.1"/>
    </source>
</evidence>
<organism evidence="10 11">
    <name type="scientific">Gracilimonas mengyeensis</name>
    <dbReference type="NCBI Taxonomy" id="1302730"/>
    <lineage>
        <taxon>Bacteria</taxon>
        <taxon>Pseudomonadati</taxon>
        <taxon>Balneolota</taxon>
        <taxon>Balneolia</taxon>
        <taxon>Balneolales</taxon>
        <taxon>Balneolaceae</taxon>
        <taxon>Gracilimonas</taxon>
    </lineage>
</organism>
<feature type="signal peptide" evidence="8">
    <location>
        <begin position="1"/>
        <end position="23"/>
    </location>
</feature>
<evidence type="ECO:0000256" key="6">
    <source>
        <dbReference type="ARBA" id="ARBA00023237"/>
    </source>
</evidence>
<protein>
    <submittedName>
        <fullName evidence="10">TonB-linked outer membrane protein, SusC/RagA family</fullName>
    </submittedName>
</protein>
<dbReference type="Proteomes" id="UP000317557">
    <property type="component" value="Unassembled WGS sequence"/>
</dbReference>
<gene>
    <name evidence="10" type="ORF">SAMN06265219_11447</name>
</gene>
<name>A0A521EYT2_9BACT</name>
<dbReference type="SUPFAM" id="SSF49464">
    <property type="entry name" value="Carboxypeptidase regulatory domain-like"/>
    <property type="match status" value="1"/>
</dbReference>
<keyword evidence="2 7" id="KW-0813">Transport</keyword>
<evidence type="ECO:0000256" key="8">
    <source>
        <dbReference type="SAM" id="SignalP"/>
    </source>
</evidence>
<evidence type="ECO:0000313" key="11">
    <source>
        <dbReference type="Proteomes" id="UP000317557"/>
    </source>
</evidence>
<evidence type="ECO:0000256" key="3">
    <source>
        <dbReference type="ARBA" id="ARBA00022452"/>
    </source>
</evidence>
<keyword evidence="11" id="KW-1185">Reference proteome</keyword>
<dbReference type="InterPro" id="IPR037066">
    <property type="entry name" value="Plug_dom_sf"/>
</dbReference>
<sequence>MKRLIAAFLTSLIVIVFSTSAFAQQQMIPVSGIVYMEGEPLPGAHVRIKNLTSGGTVTDIDGAFSLEVPKDSTIIISFLGFIPEEFTITEERFIEVHLQEQLYEGEELVVVGYGTVRKSDLTGAVSSIDAGDIEAASVSSIDQGLQGKAAGVVITQTSGQPGAGSTIRIRGTSSINGNNEPLYVIDGIPVISDAGQMSVGTTSGPSMNPLSSINPSDIESVEVLKDASATAIYGARGANGVILVTTKQGSRKGTEVTLGYYTGFQQVSRKIPMLNARQLAELGNDAADNADVTRRIIYASPNNLGEGIDWQDQIFRTAPISNYQLSINGGDEDTRYTLSGNYFDQQGIIISSGFEKGNIRLNLDQDLSERITVGANLNLNRSTMDGVVTDAEAAIASSVTSWALEFNPGLPVYNEDGEYVYENNTSRPPVGNPVADARETEQLNKSTRFMGTAYANWNIWENLDLRSSVGMDAFLSEEFYFVPNFLKRAEASNGQAALGNTKGYTWLVENVLSYNTMIGADHSLNAILGHTLQKFENNFLYAATSDFEDNRLGYHSIQSGNEKTLSLSGTSAWQMQSVLSRINYTYRSKYLLTASARIDGSSKFGEGNKYGFFPSFSAAWRMNEEAFMEDIEQITSLKVRAGYGVVGNEGIPPYSSMGTLEVTEAYFGENEIAKGAGPATLANEGLKWETTGQFNAGVDLGLWDDRLSVTADYYIKHTTDLLLNAPVPYTSGFKFAYTNIGELKNEGFEIAISSHNLNRRLQWRTNLTFAHNSNEITKLTGEDDAGLVGQNILGINGWTRITEGRAIGTFYGYKSDGIVQLNEDLSQVPRFQSYAPTYGDRKYVDQNGDGIINEQDKVVIGNANPDFSFGMGNEFHYKNFSLNVFLQGVYGNEIVNFNRFTLESFDGTKNNSKVALNRWTPDNPTNKYPRANALPPSNALSDVQVEDGSYLRVQDITLSYNLPLKLMDKLNLELVRVYISAKNLYTLTDYSGYDPEVSRFANDNLSMGADYGSYPRSRMFIAGINISL</sequence>
<dbReference type="EMBL" id="FXTP01000014">
    <property type="protein sequence ID" value="SMO89027.1"/>
    <property type="molecule type" value="Genomic_DNA"/>
</dbReference>
<reference evidence="10 11" key="1">
    <citation type="submission" date="2017-05" db="EMBL/GenBank/DDBJ databases">
        <authorList>
            <person name="Varghese N."/>
            <person name="Submissions S."/>
        </authorList>
    </citation>
    <scope>NUCLEOTIDE SEQUENCE [LARGE SCALE GENOMIC DNA]</scope>
    <source>
        <strain evidence="10 11">DSM 21985</strain>
    </source>
</reference>
<dbReference type="Gene3D" id="2.40.170.20">
    <property type="entry name" value="TonB-dependent receptor, beta-barrel domain"/>
    <property type="match status" value="1"/>
</dbReference>
<dbReference type="NCBIfam" id="TIGR04056">
    <property type="entry name" value="OMP_RagA_SusC"/>
    <property type="match status" value="1"/>
</dbReference>
<evidence type="ECO:0000256" key="5">
    <source>
        <dbReference type="ARBA" id="ARBA00023136"/>
    </source>
</evidence>
<dbReference type="OrthoDB" id="9768177at2"/>
<accession>A0A521EYT2</accession>
<evidence type="ECO:0000256" key="2">
    <source>
        <dbReference type="ARBA" id="ARBA00022448"/>
    </source>
</evidence>
<keyword evidence="6 7" id="KW-0998">Cell outer membrane</keyword>
<dbReference type="GO" id="GO:0009279">
    <property type="term" value="C:cell outer membrane"/>
    <property type="evidence" value="ECO:0007669"/>
    <property type="project" value="UniProtKB-SubCell"/>
</dbReference>
<dbReference type="AlphaFoldDB" id="A0A521EYT2"/>
<keyword evidence="5 7" id="KW-0472">Membrane</keyword>
<dbReference type="InterPro" id="IPR036942">
    <property type="entry name" value="Beta-barrel_TonB_sf"/>
</dbReference>
<evidence type="ECO:0000256" key="7">
    <source>
        <dbReference type="PROSITE-ProRule" id="PRU01360"/>
    </source>
</evidence>
<dbReference type="InterPro" id="IPR023996">
    <property type="entry name" value="TonB-dep_OMP_SusC/RagA"/>
</dbReference>
<dbReference type="InterPro" id="IPR039426">
    <property type="entry name" value="TonB-dep_rcpt-like"/>
</dbReference>
<keyword evidence="3 7" id="KW-1134">Transmembrane beta strand</keyword>
<dbReference type="InterPro" id="IPR008969">
    <property type="entry name" value="CarboxyPept-like_regulatory"/>
</dbReference>
<dbReference type="RefSeq" id="WP_142455505.1">
    <property type="nucleotide sequence ID" value="NZ_FXTP01000014.1"/>
</dbReference>